<keyword evidence="5" id="KW-0460">Magnesium</keyword>
<dbReference type="EMBL" id="KQ485105">
    <property type="protein sequence ID" value="KYP32802.1"/>
    <property type="molecule type" value="Genomic_DNA"/>
</dbReference>
<evidence type="ECO:0000256" key="1">
    <source>
        <dbReference type="ARBA" id="ARBA00022722"/>
    </source>
</evidence>
<evidence type="ECO:0000256" key="4">
    <source>
        <dbReference type="ARBA" id="ARBA00022801"/>
    </source>
</evidence>
<dbReference type="PANTHER" id="PTHR42648">
    <property type="entry name" value="TRANSPOSASE, PUTATIVE-RELATED"/>
    <property type="match status" value="1"/>
</dbReference>
<organism evidence="10 11">
    <name type="scientific">Cajanus cajan</name>
    <name type="common">Pigeon pea</name>
    <name type="synonym">Cajanus indicus</name>
    <dbReference type="NCBI Taxonomy" id="3821"/>
    <lineage>
        <taxon>Eukaryota</taxon>
        <taxon>Viridiplantae</taxon>
        <taxon>Streptophyta</taxon>
        <taxon>Embryophyta</taxon>
        <taxon>Tracheophyta</taxon>
        <taxon>Spermatophyta</taxon>
        <taxon>Magnoliopsida</taxon>
        <taxon>eudicotyledons</taxon>
        <taxon>Gunneridae</taxon>
        <taxon>Pentapetalae</taxon>
        <taxon>rosids</taxon>
        <taxon>fabids</taxon>
        <taxon>Fabales</taxon>
        <taxon>Fabaceae</taxon>
        <taxon>Papilionoideae</taxon>
        <taxon>50 kb inversion clade</taxon>
        <taxon>NPAAA clade</taxon>
        <taxon>indigoferoid/millettioid clade</taxon>
        <taxon>Phaseoleae</taxon>
        <taxon>Cajanus</taxon>
    </lineage>
</organism>
<keyword evidence="11" id="KW-1185">Reference proteome</keyword>
<evidence type="ECO:0000313" key="11">
    <source>
        <dbReference type="Proteomes" id="UP000075243"/>
    </source>
</evidence>
<evidence type="ECO:0000256" key="9">
    <source>
        <dbReference type="ARBA" id="ARBA00023172"/>
    </source>
</evidence>
<keyword evidence="9" id="KW-0233">DNA recombination</keyword>
<dbReference type="GO" id="GO:0003887">
    <property type="term" value="F:DNA-directed DNA polymerase activity"/>
    <property type="evidence" value="ECO:0007669"/>
    <property type="project" value="UniProtKB-KW"/>
</dbReference>
<evidence type="ECO:0000256" key="3">
    <source>
        <dbReference type="ARBA" id="ARBA00022759"/>
    </source>
</evidence>
<gene>
    <name evidence="10" type="ORF">KK1_046416</name>
</gene>
<keyword evidence="7" id="KW-0695">RNA-directed DNA polymerase</keyword>
<dbReference type="InterPro" id="IPR039537">
    <property type="entry name" value="Retrotran_Ty1/copia-like"/>
</dbReference>
<name>A0A151QRC8_CAJCA</name>
<keyword evidence="4" id="KW-0378">Hydrolase</keyword>
<dbReference type="PANTHER" id="PTHR42648:SF11">
    <property type="entry name" value="TRANSPOSON TY4-P GAG-POL POLYPROTEIN"/>
    <property type="match status" value="1"/>
</dbReference>
<sequence length="72" mass="8503">MMIDLPCLKQNSEACERCLLGKQHRLPFSTGKAWRAKDLLELIHTDIYGPMRTSSLHNNMYFILFIDMIFRE</sequence>
<dbReference type="GO" id="GO:0006310">
    <property type="term" value="P:DNA recombination"/>
    <property type="evidence" value="ECO:0007669"/>
    <property type="project" value="UniProtKB-KW"/>
</dbReference>
<dbReference type="GO" id="GO:0003964">
    <property type="term" value="F:RNA-directed DNA polymerase activity"/>
    <property type="evidence" value="ECO:0007669"/>
    <property type="project" value="UniProtKB-KW"/>
</dbReference>
<dbReference type="GO" id="GO:0004519">
    <property type="term" value="F:endonuclease activity"/>
    <property type="evidence" value="ECO:0007669"/>
    <property type="project" value="UniProtKB-KW"/>
</dbReference>
<dbReference type="OMA" id="IDMIFRE"/>
<keyword evidence="3" id="KW-0255">Endonuclease</keyword>
<dbReference type="GO" id="GO:0046872">
    <property type="term" value="F:metal ion binding"/>
    <property type="evidence" value="ECO:0007669"/>
    <property type="project" value="UniProtKB-KW"/>
</dbReference>
<evidence type="ECO:0000256" key="5">
    <source>
        <dbReference type="ARBA" id="ARBA00022842"/>
    </source>
</evidence>
<evidence type="ECO:0000256" key="8">
    <source>
        <dbReference type="ARBA" id="ARBA00022932"/>
    </source>
</evidence>
<protein>
    <submittedName>
        <fullName evidence="10">Retrovirus-related Pol polyprotein from transposon TNT 1-94</fullName>
    </submittedName>
</protein>
<keyword evidence="1" id="KW-0540">Nuclease</keyword>
<reference evidence="10" key="1">
    <citation type="journal article" date="2012" name="Nat. Biotechnol.">
        <title>Draft genome sequence of pigeonpea (Cajanus cajan), an orphan legume crop of resource-poor farmers.</title>
        <authorList>
            <person name="Varshney R.K."/>
            <person name="Chen W."/>
            <person name="Li Y."/>
            <person name="Bharti A.K."/>
            <person name="Saxena R.K."/>
            <person name="Schlueter J.A."/>
            <person name="Donoghue M.T."/>
            <person name="Azam S."/>
            <person name="Fan G."/>
            <person name="Whaley A.M."/>
            <person name="Farmer A.D."/>
            <person name="Sheridan J."/>
            <person name="Iwata A."/>
            <person name="Tuteja R."/>
            <person name="Penmetsa R.V."/>
            <person name="Wu W."/>
            <person name="Upadhyaya H.D."/>
            <person name="Yang S.P."/>
            <person name="Shah T."/>
            <person name="Saxena K.B."/>
            <person name="Michael T."/>
            <person name="McCombie W.R."/>
            <person name="Yang B."/>
            <person name="Zhang G."/>
            <person name="Yang H."/>
            <person name="Wang J."/>
            <person name="Spillane C."/>
            <person name="Cook D.R."/>
            <person name="May G.D."/>
            <person name="Xu X."/>
            <person name="Jackson S.A."/>
        </authorList>
    </citation>
    <scope>NUCLEOTIDE SEQUENCE [LARGE SCALE GENOMIC DNA]</scope>
</reference>
<accession>A0A151QRC8</accession>
<evidence type="ECO:0000256" key="6">
    <source>
        <dbReference type="ARBA" id="ARBA00022908"/>
    </source>
</evidence>
<dbReference type="Proteomes" id="UP000075243">
    <property type="component" value="Unassembled WGS sequence"/>
</dbReference>
<keyword evidence="8" id="KW-0239">DNA-directed DNA polymerase</keyword>
<evidence type="ECO:0000256" key="2">
    <source>
        <dbReference type="ARBA" id="ARBA00022723"/>
    </source>
</evidence>
<keyword evidence="8" id="KW-0548">Nucleotidyltransferase</keyword>
<evidence type="ECO:0000256" key="7">
    <source>
        <dbReference type="ARBA" id="ARBA00022918"/>
    </source>
</evidence>
<keyword evidence="2" id="KW-0479">Metal-binding</keyword>
<keyword evidence="6" id="KW-0229">DNA integration</keyword>
<evidence type="ECO:0000313" key="10">
    <source>
        <dbReference type="EMBL" id="KYP32802.1"/>
    </source>
</evidence>
<dbReference type="GO" id="GO:0015074">
    <property type="term" value="P:DNA integration"/>
    <property type="evidence" value="ECO:0007669"/>
    <property type="project" value="UniProtKB-KW"/>
</dbReference>
<keyword evidence="8" id="KW-0808">Transferase</keyword>
<dbReference type="AlphaFoldDB" id="A0A151QRC8"/>
<proteinExistence type="predicted"/>
<dbReference type="Gramene" id="C.cajan_41245.t">
    <property type="protein sequence ID" value="C.cajan_41245.t.cds1"/>
    <property type="gene ID" value="C.cajan_41245"/>
</dbReference>
<dbReference type="GO" id="GO:0016787">
    <property type="term" value="F:hydrolase activity"/>
    <property type="evidence" value="ECO:0007669"/>
    <property type="project" value="UniProtKB-KW"/>
</dbReference>